<proteinExistence type="predicted"/>
<dbReference type="EMBL" id="PYAW01000004">
    <property type="protein sequence ID" value="PSL45515.1"/>
    <property type="molecule type" value="Genomic_DNA"/>
</dbReference>
<evidence type="ECO:0000313" key="2">
    <source>
        <dbReference type="Proteomes" id="UP000240971"/>
    </source>
</evidence>
<protein>
    <submittedName>
        <fullName evidence="1">Uncharacterized protein</fullName>
    </submittedName>
</protein>
<evidence type="ECO:0000313" key="1">
    <source>
        <dbReference type="EMBL" id="PSL45515.1"/>
    </source>
</evidence>
<name>A0A2P8HH27_CHINA</name>
<dbReference type="Proteomes" id="UP000240971">
    <property type="component" value="Unassembled WGS sequence"/>
</dbReference>
<reference evidence="1 2" key="1">
    <citation type="submission" date="2018-03" db="EMBL/GenBank/DDBJ databases">
        <title>Genomic Encyclopedia of Archaeal and Bacterial Type Strains, Phase II (KMG-II): from individual species to whole genera.</title>
        <authorList>
            <person name="Goeker M."/>
        </authorList>
    </citation>
    <scope>NUCLEOTIDE SEQUENCE [LARGE SCALE GENOMIC DNA]</scope>
    <source>
        <strain evidence="1 2">DSM 24859</strain>
    </source>
</reference>
<comment type="caution">
    <text evidence="1">The sequence shown here is derived from an EMBL/GenBank/DDBJ whole genome shotgun (WGS) entry which is preliminary data.</text>
</comment>
<accession>A0A2P8HH27</accession>
<keyword evidence="2" id="KW-1185">Reference proteome</keyword>
<organism evidence="1 2">
    <name type="scientific">Chitinophaga niastensis</name>
    <dbReference type="NCBI Taxonomy" id="536980"/>
    <lineage>
        <taxon>Bacteria</taxon>
        <taxon>Pseudomonadati</taxon>
        <taxon>Bacteroidota</taxon>
        <taxon>Chitinophagia</taxon>
        <taxon>Chitinophagales</taxon>
        <taxon>Chitinophagaceae</taxon>
        <taxon>Chitinophaga</taxon>
    </lineage>
</organism>
<dbReference type="AlphaFoldDB" id="A0A2P8HH27"/>
<gene>
    <name evidence="1" type="ORF">CLV51_104220</name>
</gene>
<sequence length="38" mass="4523">MIFMILLMSEDYTDLKSAKVFAHQENHKNHINHSSDNY</sequence>